<gene>
    <name evidence="1" type="ORF">CH339_20840</name>
</gene>
<comment type="caution">
    <text evidence="1">The sequence shown here is derived from an EMBL/GenBank/DDBJ whole genome shotgun (WGS) entry which is preliminary data.</text>
</comment>
<dbReference type="NCBIfam" id="TIGR02215">
    <property type="entry name" value="phage_chp_gp8"/>
    <property type="match status" value="1"/>
</dbReference>
<proteinExistence type="predicted"/>
<accession>A0A327JHY1</accession>
<dbReference type="NCBIfam" id="TIGR01560">
    <property type="entry name" value="put_DNA_pack"/>
    <property type="match status" value="2"/>
</dbReference>
<dbReference type="AlphaFoldDB" id="A0A327JHY1"/>
<dbReference type="Gene3D" id="1.10.3230.30">
    <property type="entry name" value="Phage gp6-like head-tail connector protein"/>
    <property type="match status" value="1"/>
</dbReference>
<dbReference type="Proteomes" id="UP000249299">
    <property type="component" value="Unassembled WGS sequence"/>
</dbReference>
<sequence>MPQTLISPPVDEPVSLAEVKDHLRLDDDTDDALVESLIAAARAHVERVTNRRLMTQEWRLQFDAVRDDGRLDLAVSPVLSVDAVRVYDRNGTPSVIDEAAYEADIVSVPARIAFAEGAPRPGRRLGGIEVDVTAGYGAAAADVPAPLRHAVKMLVAHWYEQRQASTDDAAMVMVPLGFSALVAPYRVRLI</sequence>
<dbReference type="InterPro" id="IPR011738">
    <property type="entry name" value="Phage_CHP"/>
</dbReference>
<evidence type="ECO:0000313" key="2">
    <source>
        <dbReference type="Proteomes" id="UP000249299"/>
    </source>
</evidence>
<protein>
    <recommendedName>
        <fullName evidence="3">Phage gp6-like head-tail connector protein</fullName>
    </recommendedName>
</protein>
<evidence type="ECO:0000313" key="1">
    <source>
        <dbReference type="EMBL" id="RAI24833.1"/>
    </source>
</evidence>
<dbReference type="OrthoDB" id="7597216at2"/>
<organism evidence="1 2">
    <name type="scientific">Rhodobium orientis</name>
    <dbReference type="NCBI Taxonomy" id="34017"/>
    <lineage>
        <taxon>Bacteria</taxon>
        <taxon>Pseudomonadati</taxon>
        <taxon>Pseudomonadota</taxon>
        <taxon>Alphaproteobacteria</taxon>
        <taxon>Hyphomicrobiales</taxon>
        <taxon>Rhodobiaceae</taxon>
        <taxon>Rhodobium</taxon>
    </lineage>
</organism>
<dbReference type="Pfam" id="PF05135">
    <property type="entry name" value="Phage_connect_1"/>
    <property type="match status" value="2"/>
</dbReference>
<dbReference type="CDD" id="cd08054">
    <property type="entry name" value="gp6"/>
    <property type="match status" value="1"/>
</dbReference>
<dbReference type="RefSeq" id="WP_111436335.1">
    <property type="nucleotide sequence ID" value="NZ_JACIGG010000024.1"/>
</dbReference>
<reference evidence="1 2" key="1">
    <citation type="submission" date="2017-07" db="EMBL/GenBank/DDBJ databases">
        <title>Draft Genome Sequences of Select Purple Nonsulfur Bacteria.</title>
        <authorList>
            <person name="Lasarre B."/>
            <person name="Mckinlay J.B."/>
        </authorList>
    </citation>
    <scope>NUCLEOTIDE SEQUENCE [LARGE SCALE GENOMIC DNA]</scope>
    <source>
        <strain evidence="1 2">DSM 11290</strain>
    </source>
</reference>
<keyword evidence="2" id="KW-1185">Reference proteome</keyword>
<evidence type="ECO:0008006" key="3">
    <source>
        <dbReference type="Google" id="ProtNLM"/>
    </source>
</evidence>
<dbReference type="InterPro" id="IPR006450">
    <property type="entry name" value="Phage_HK97_gp6-like"/>
</dbReference>
<dbReference type="EMBL" id="NPEV01000065">
    <property type="protein sequence ID" value="RAI24833.1"/>
    <property type="molecule type" value="Genomic_DNA"/>
</dbReference>
<name>A0A327JHY1_9HYPH</name>
<dbReference type="InterPro" id="IPR021146">
    <property type="entry name" value="Phage_gp6-like_head-tail"/>
</dbReference>